<dbReference type="SUPFAM" id="SSF58100">
    <property type="entry name" value="Bacterial hemolysins"/>
    <property type="match status" value="1"/>
</dbReference>
<name>A0A085UN08_PSESX</name>
<organism evidence="2 3">
    <name type="scientific">Pseudomonas syringae</name>
    <dbReference type="NCBI Taxonomy" id="317"/>
    <lineage>
        <taxon>Bacteria</taxon>
        <taxon>Pseudomonadati</taxon>
        <taxon>Pseudomonadota</taxon>
        <taxon>Gammaproteobacteria</taxon>
        <taxon>Pseudomonadales</taxon>
        <taxon>Pseudomonadaceae</taxon>
        <taxon>Pseudomonas</taxon>
    </lineage>
</organism>
<feature type="coiled-coil region" evidence="1">
    <location>
        <begin position="217"/>
        <end position="251"/>
    </location>
</feature>
<dbReference type="CDD" id="cd22657">
    <property type="entry name" value="ClyA_XaxA-like"/>
    <property type="match status" value="1"/>
</dbReference>
<accession>A0A085UN08</accession>
<dbReference type="RefSeq" id="WP_047579576.1">
    <property type="nucleotide sequence ID" value="NZ_JPQT01000163.1"/>
</dbReference>
<dbReference type="AlphaFoldDB" id="A0A085UN08"/>
<sequence length="387" mass="42998">MQPGDELTVEQLNEISTHYINTRTRRHVGAGQTPGLIVTDTDVRAIKRYVASAMELPYELAQVKKFLGYEVAGVAGLEPTEMQDLHQSVQRHAHGWPGIENGMKTVGSDLVVFSDALKSSGQTLIAFIEGLEGFKSAIGVVGDVDALDMASYPRMELTARDKSRTPTLLALVEDLRIVIRECSRTTTQVSSDITSFKTELKTRIAPAVGLTLTLMRRHRKDSALIELNQELDELNRQIRQQADSFEDFLERQWSLLSFAGGLFIPDAEPSPQTQLEVLLARKREVQNQIRHSHAVIAALFSLQTDVQDLGVRMSAAASGASNLESLWILLLAYIDNSARRLGNMNDAVYLVVFVARLKAMIQCWAEIRKHSQDLLTAFNQAVAEVEL</sequence>
<dbReference type="NCBIfam" id="NF033928">
    <property type="entry name" value="alph_xenorhab_A"/>
    <property type="match status" value="1"/>
</dbReference>
<reference evidence="2 3" key="1">
    <citation type="submission" date="2014-07" db="EMBL/GenBank/DDBJ databases">
        <title>Draft Genome Sequences of Environmental Pseudomonas syringae strains.</title>
        <authorList>
            <person name="Baltrus D.A."/>
            <person name="Berge O."/>
            <person name="Morris C."/>
        </authorList>
    </citation>
    <scope>NUCLEOTIDE SEQUENCE [LARGE SCALE GENOMIC DNA]</scope>
    <source>
        <strain evidence="2 3">CEB003</strain>
    </source>
</reference>
<dbReference type="PATRIC" id="fig|317.174.peg.6021"/>
<comment type="caution">
    <text evidence="2">The sequence shown here is derived from an EMBL/GenBank/DDBJ whole genome shotgun (WGS) entry which is preliminary data.</text>
</comment>
<evidence type="ECO:0000313" key="2">
    <source>
        <dbReference type="EMBL" id="KFE44571.1"/>
    </source>
</evidence>
<evidence type="ECO:0000256" key="1">
    <source>
        <dbReference type="SAM" id="Coils"/>
    </source>
</evidence>
<dbReference type="Proteomes" id="UP000028643">
    <property type="component" value="Unassembled WGS sequence"/>
</dbReference>
<protein>
    <recommendedName>
        <fullName evidence="4">Binary cytotoxin component</fullName>
    </recommendedName>
</protein>
<evidence type="ECO:0000313" key="3">
    <source>
        <dbReference type="Proteomes" id="UP000028643"/>
    </source>
</evidence>
<dbReference type="EMBL" id="JPQT01000163">
    <property type="protein sequence ID" value="KFE44571.1"/>
    <property type="molecule type" value="Genomic_DNA"/>
</dbReference>
<keyword evidence="1" id="KW-0175">Coiled coil</keyword>
<evidence type="ECO:0008006" key="4">
    <source>
        <dbReference type="Google" id="ProtNLM"/>
    </source>
</evidence>
<gene>
    <name evidence="2" type="ORF">IV02_29495</name>
</gene>
<proteinExistence type="predicted"/>
<dbReference type="Gene3D" id="1.20.1170.10">
    <property type="match status" value="1"/>
</dbReference>